<dbReference type="Pfam" id="PF17963">
    <property type="entry name" value="Big_9"/>
    <property type="match status" value="5"/>
</dbReference>
<gene>
    <name evidence="1" type="ORF">FEG63_10495</name>
</gene>
<accession>A0ABX2JT61</accession>
<proteinExistence type="predicted"/>
<evidence type="ECO:0000313" key="1">
    <source>
        <dbReference type="EMBL" id="NTY59977.1"/>
    </source>
</evidence>
<name>A0ABX2JT61_9MYCO</name>
<protein>
    <submittedName>
        <fullName evidence="1">Tandem-95 repeat protein</fullName>
    </submittedName>
</protein>
<evidence type="ECO:0000313" key="2">
    <source>
        <dbReference type="Proteomes" id="UP000708347"/>
    </source>
</evidence>
<dbReference type="NCBIfam" id="NF012211">
    <property type="entry name" value="tand_rpt_95"/>
    <property type="match status" value="2"/>
</dbReference>
<dbReference type="Proteomes" id="UP000708347">
    <property type="component" value="Unassembled WGS sequence"/>
</dbReference>
<organism evidence="1 2">
    <name type="scientific">Mycolicibacterium sphagni</name>
    <dbReference type="NCBI Taxonomy" id="1786"/>
    <lineage>
        <taxon>Bacteria</taxon>
        <taxon>Bacillati</taxon>
        <taxon>Actinomycetota</taxon>
        <taxon>Actinomycetes</taxon>
        <taxon>Mycobacteriales</taxon>
        <taxon>Mycobacteriaceae</taxon>
        <taxon>Mycolicibacterium</taxon>
    </lineage>
</organism>
<reference evidence="1 2" key="1">
    <citation type="submission" date="2019-05" db="EMBL/GenBank/DDBJ databases">
        <title>Mycolicibacterium sphagni ENV482 genome assembly.</title>
        <authorList>
            <person name="Chen W."/>
            <person name="Faulkner N.W."/>
            <person name="Hyman M.R."/>
        </authorList>
    </citation>
    <scope>NUCLEOTIDE SEQUENCE [LARGE SCALE GENOMIC DNA]</scope>
    <source>
        <strain evidence="1 2">ENV482</strain>
    </source>
</reference>
<dbReference type="Gene3D" id="2.60.40.2810">
    <property type="match status" value="3"/>
</dbReference>
<keyword evidence="2" id="KW-1185">Reference proteome</keyword>
<dbReference type="EMBL" id="VBSB01000006">
    <property type="protein sequence ID" value="NTY59977.1"/>
    <property type="molecule type" value="Genomic_DNA"/>
</dbReference>
<comment type="caution">
    <text evidence="1">The sequence shown here is derived from an EMBL/GenBank/DDBJ whole genome shotgun (WGS) entry which is preliminary data.</text>
</comment>
<sequence>MTEKGIVTEALKWAGLGDLGAKLPLPDAPVADVVEAAWIGVRRFHYTYFNSRPTMSPGSYTQDLNTGVITGELGGHDADGDVLTYKISTAPKHGTLTIADDGTYTYTPDPASAHTGGTEKFGITVEDNSENPWHNHTLNRFLDGITAALARRGLGNPPTPDSTAIVAVAIGPVNHAPTVAVTTSAASADGSRIITTSTGDSDGDPVTVTASAPGHGTLAALTTAEKTALGISTNATAYRYTPTSAFAHTGGTDTIAVTATDSYGASSQTPVTLDVAATNQTPTVALTVASSDPSTGKVTITPTISDTDGDTVVLAVTVPPINGVVTANADGTFTYTPKAGFTHTGSTESITFTATDTYGATAQAIATVVVTPINHAPTLTLNTTSAIVNPVNGSRVIILTPNDSDGDAVTVTASPPGNGTLTALTAAERTQLGITGNAVAYRYTPDAPFAHSGGTDAITFTATDSLGAATQVPATITVAPINHAPTMGITVGPANSVTGVRRITVTVNDSDGDPATAVLSTGPTHGNLTNNGDGTYTYTPDSGYVVTGGPETISFTATDNLGATRETPVTFTVAASNHLPTVNINVGVANANTGSRIIIATPSDADGDAVNVAVTLGPTRGTLSPLTTAEKLAMGLTANTAAYRYTPSAPNPHAAVVDSVGFGATDSHGAFTNNVVTFTVNAYNNAPTAGVAVNDPDPTTGAVDGTVVGTDADGDSLTYTVSLGPVRGTVTVDPTTGQFTYTPSDEARAAAEGVGHTFTGTGWVTGSNFNSVNSSYPPNQTLSQYVVFDSAMQQGGTFNLSVNAHAGGGSPGQADTANVKLDFYRADGTVVTTARTLYDRNLSQTSGSVSWTTIGLSYDLSQADAAQTAYVKISLIGVDGDFWAGNYGAQWAVPTLRFNGSATNILYNPEFGQVAQGWTGNVAACGSQGATQACVTNSGVGANAGGGGYDAYGGSVTGHAGGYSNTLSAVQLLTTVNNGGTLPAQLSDSFEVTVADSHGGSTTVVVDVPVTPSSTAAGLGV</sequence>